<evidence type="ECO:0000256" key="2">
    <source>
        <dbReference type="ARBA" id="ARBA00022679"/>
    </source>
</evidence>
<accession>A0A7X6DRW9</accession>
<dbReference type="PANTHER" id="PTHR12526">
    <property type="entry name" value="GLYCOSYLTRANSFERASE"/>
    <property type="match status" value="1"/>
</dbReference>
<dbReference type="Proteomes" id="UP000534783">
    <property type="component" value="Unassembled WGS sequence"/>
</dbReference>
<evidence type="ECO:0000313" key="6">
    <source>
        <dbReference type="Proteomes" id="UP000534783"/>
    </source>
</evidence>
<dbReference type="Gene3D" id="3.40.50.2000">
    <property type="entry name" value="Glycogen Phosphorylase B"/>
    <property type="match status" value="2"/>
</dbReference>
<protein>
    <submittedName>
        <fullName evidence="5">Glycosyltransferase family 4 protein</fullName>
    </submittedName>
</protein>
<keyword evidence="2 5" id="KW-0808">Transferase</keyword>
<dbReference type="Pfam" id="PF00534">
    <property type="entry name" value="Glycos_transf_1"/>
    <property type="match status" value="1"/>
</dbReference>
<organism evidence="5 6">
    <name type="scientific">Candidatus Manganitrophus noduliformans</name>
    <dbReference type="NCBI Taxonomy" id="2606439"/>
    <lineage>
        <taxon>Bacteria</taxon>
        <taxon>Pseudomonadati</taxon>
        <taxon>Nitrospirota</taxon>
        <taxon>Nitrospiria</taxon>
        <taxon>Candidatus Troglogloeales</taxon>
        <taxon>Candidatus Manganitrophaceae</taxon>
        <taxon>Candidatus Manganitrophus</taxon>
    </lineage>
</organism>
<evidence type="ECO:0000259" key="3">
    <source>
        <dbReference type="Pfam" id="PF00534"/>
    </source>
</evidence>
<gene>
    <name evidence="5" type="ORF">MNODULE_15365</name>
</gene>
<dbReference type="PANTHER" id="PTHR12526:SF629">
    <property type="entry name" value="TEICHURONIC ACID BIOSYNTHESIS GLYCOSYLTRANSFERASE TUAH-RELATED"/>
    <property type="match status" value="1"/>
</dbReference>
<dbReference type="GO" id="GO:0016757">
    <property type="term" value="F:glycosyltransferase activity"/>
    <property type="evidence" value="ECO:0007669"/>
    <property type="project" value="UniProtKB-KW"/>
</dbReference>
<evidence type="ECO:0000259" key="4">
    <source>
        <dbReference type="Pfam" id="PF13579"/>
    </source>
</evidence>
<sequence length="424" mass="47941">MSCTGESRAVLMDGVALHKRVCYIFQDQYPWDVRVEKISDSLAQQGVEVHIVSRNRDGLARTEPYRDQITIHRLSKGFHPVVRDLLNFPAFFSPFWLKAIVSSVWKTASELIIVRDLPLAITAWIAGKMTRRPVLLDMAENYPAMIQDTWTYRGPQGFDYLIRNPALLRSMERFILPKMDGVLVVSEASAARVGNLGVPKETISVVGNTPSLQRGVSHSFANEIRERSDFILIYVGGLEETRGLDTLIRAIPRVAEVEPNVLVVLVGKGTSEPMLRQLTRALGLEKHLLWMGWQDPKSVPSLIQAADVCLVPHYVTEHTDTTIPNKIFDYMLQKKPVIVTHAKTLSEIVDFAQCGLVYKDHRVDELSEAIIQLRSRELRRKMGEAGYQAVLSRYNWDHDSRRLIEAVLALTHPPQLLCNGNART</sequence>
<comment type="caution">
    <text evidence="5">The sequence shown here is derived from an EMBL/GenBank/DDBJ whole genome shotgun (WGS) entry which is preliminary data.</text>
</comment>
<dbReference type="SUPFAM" id="SSF53756">
    <property type="entry name" value="UDP-Glycosyltransferase/glycogen phosphorylase"/>
    <property type="match status" value="1"/>
</dbReference>
<keyword evidence="1" id="KW-0328">Glycosyltransferase</keyword>
<feature type="domain" description="Glycosyl transferase family 1" evidence="3">
    <location>
        <begin position="227"/>
        <end position="388"/>
    </location>
</feature>
<dbReference type="AlphaFoldDB" id="A0A7X6DRW9"/>
<feature type="domain" description="Glycosyltransferase subfamily 4-like N-terminal" evidence="4">
    <location>
        <begin position="33"/>
        <end position="208"/>
    </location>
</feature>
<reference evidence="5 6" key="1">
    <citation type="journal article" date="2020" name="Nature">
        <title>Bacterial chemolithoautotrophy via manganese oxidation.</title>
        <authorList>
            <person name="Yu H."/>
            <person name="Leadbetter J.R."/>
        </authorList>
    </citation>
    <scope>NUCLEOTIDE SEQUENCE [LARGE SCALE GENOMIC DNA]</scope>
    <source>
        <strain evidence="5 6">Mn-1</strain>
    </source>
</reference>
<dbReference type="InterPro" id="IPR001296">
    <property type="entry name" value="Glyco_trans_1"/>
</dbReference>
<dbReference type="EMBL" id="VTOW01000003">
    <property type="protein sequence ID" value="NKE72127.1"/>
    <property type="molecule type" value="Genomic_DNA"/>
</dbReference>
<keyword evidence="6" id="KW-1185">Reference proteome</keyword>
<evidence type="ECO:0000256" key="1">
    <source>
        <dbReference type="ARBA" id="ARBA00022676"/>
    </source>
</evidence>
<evidence type="ECO:0000313" key="5">
    <source>
        <dbReference type="EMBL" id="NKE72127.1"/>
    </source>
</evidence>
<dbReference type="CDD" id="cd03794">
    <property type="entry name" value="GT4_WbuB-like"/>
    <property type="match status" value="1"/>
</dbReference>
<name>A0A7X6DRW9_9BACT</name>
<proteinExistence type="predicted"/>
<dbReference type="InterPro" id="IPR028098">
    <property type="entry name" value="Glyco_trans_4-like_N"/>
</dbReference>
<dbReference type="Pfam" id="PF13579">
    <property type="entry name" value="Glyco_trans_4_4"/>
    <property type="match status" value="1"/>
</dbReference>